<name>A0A081EXZ0_9EURY</name>
<protein>
    <submittedName>
        <fullName evidence="1">Uncharacterized protein</fullName>
    </submittedName>
</protein>
<proteinExistence type="predicted"/>
<dbReference type="RefSeq" id="WP_050024784.1">
    <property type="nucleotide sequence ID" value="NZ_JNFH02000028.1"/>
</dbReference>
<reference evidence="1 2" key="1">
    <citation type="journal article" date="2015" name="Genome Announc.">
        <title>Draft genome sequence of a Halorubrum H3 strain isolated from the burlinskoye salt lake (Altai Krai, Russia).</title>
        <authorList>
            <person name="Rozanov A.S."/>
            <person name="Bryanskaya A.V."/>
            <person name="Malup T.K."/>
            <person name="Kotenko A.V."/>
            <person name="Peltek S.E."/>
        </authorList>
    </citation>
    <scope>NUCLEOTIDE SEQUENCE [LARGE SCALE GENOMIC DNA]</scope>
    <source>
        <strain evidence="1 2">H3</strain>
    </source>
</reference>
<organism evidence="1 2">
    <name type="scientific">Halorubrum saccharovorum</name>
    <dbReference type="NCBI Taxonomy" id="2248"/>
    <lineage>
        <taxon>Archaea</taxon>
        <taxon>Methanobacteriati</taxon>
        <taxon>Methanobacteriota</taxon>
        <taxon>Stenosarchaea group</taxon>
        <taxon>Halobacteria</taxon>
        <taxon>Halobacteriales</taxon>
        <taxon>Haloferacaceae</taxon>
        <taxon>Halorubrum</taxon>
    </lineage>
</organism>
<evidence type="ECO:0000313" key="1">
    <source>
        <dbReference type="EMBL" id="KDS92278.1"/>
    </source>
</evidence>
<comment type="caution">
    <text evidence="1">The sequence shown here is derived from an EMBL/GenBank/DDBJ whole genome shotgun (WGS) entry which is preliminary data.</text>
</comment>
<gene>
    <name evidence="1" type="ORF">FK85_14430</name>
</gene>
<dbReference type="OrthoDB" id="183382at2157"/>
<dbReference type="InterPro" id="IPR055766">
    <property type="entry name" value="DUF7342"/>
</dbReference>
<dbReference type="Pfam" id="PF24033">
    <property type="entry name" value="DUF7342"/>
    <property type="match status" value="1"/>
</dbReference>
<dbReference type="InterPro" id="IPR036390">
    <property type="entry name" value="WH_DNA-bd_sf"/>
</dbReference>
<dbReference type="AlphaFoldDB" id="A0A081EXZ0"/>
<evidence type="ECO:0000313" key="2">
    <source>
        <dbReference type="Proteomes" id="UP000053331"/>
    </source>
</evidence>
<dbReference type="SUPFAM" id="SSF46785">
    <property type="entry name" value="Winged helix' DNA-binding domain"/>
    <property type="match status" value="1"/>
</dbReference>
<keyword evidence="2" id="KW-1185">Reference proteome</keyword>
<accession>A0A081EXZ0</accession>
<dbReference type="EMBL" id="JNFH02000028">
    <property type="protein sequence ID" value="KDS92278.1"/>
    <property type="molecule type" value="Genomic_DNA"/>
</dbReference>
<dbReference type="Proteomes" id="UP000053331">
    <property type="component" value="Unassembled WGS sequence"/>
</dbReference>
<sequence>MTSTYIKAKRERCCMSEDESNSEGLMERQTTGEDRVRMTARQLSEPQTANWIASEAGWSHEPTKRVLDRLVDDGILHRDESGTHTTYYPDYRRQAMQEAMRLRDSGHTVEELTDRLADMKTQIRDWENEFGIESPNQLRGTLADESLDADEENRRREIAREWEHLQRRIQIVGFAIREWDFLAPTTEPAEASS</sequence>